<dbReference type="RefSeq" id="WP_310023890.1">
    <property type="nucleotide sequence ID" value="NZ_JAVDVI010000001.1"/>
</dbReference>
<keyword evidence="3" id="KW-1185">Reference proteome</keyword>
<reference evidence="2 3" key="1">
    <citation type="submission" date="2023-07" db="EMBL/GenBank/DDBJ databases">
        <title>Sorghum-associated microbial communities from plants grown in Nebraska, USA.</title>
        <authorList>
            <person name="Schachtman D."/>
        </authorList>
    </citation>
    <scope>NUCLEOTIDE SEQUENCE [LARGE SCALE GENOMIC DNA]</scope>
    <source>
        <strain evidence="2 3">3773</strain>
    </source>
</reference>
<dbReference type="EMBL" id="JAVDVI010000001">
    <property type="protein sequence ID" value="MDR6966356.1"/>
    <property type="molecule type" value="Genomic_DNA"/>
</dbReference>
<feature type="chain" id="PRO_5047533145" description="Glutamine cyclotransferase" evidence="1">
    <location>
        <begin position="19"/>
        <end position="263"/>
    </location>
</feature>
<evidence type="ECO:0000256" key="1">
    <source>
        <dbReference type="SAM" id="SignalP"/>
    </source>
</evidence>
<sequence length="263" mass="30807">MKNLFLLFLMLLSTIASSQEQKLLISRYESVDLVVDKFVGIDKFGFQYFIKNNVLFKQKDGQSLEYKNLSLGKITRVDLQNPLKLLLFYEDFNTIVTLDNQLNETQRVNFSENTTPIIVSATGIASQNRFWIYNSLTQQLGLYDYLKNTLQPLASPFQENLNYYDSDFNYFQWIDEKGNWNICDVFGKITTIGKVDAFERLQFIGDRQLLYSNEGQLHILDLRNDKKYILENVDKSFESFYYKDQILSIFTAHGITNYKITIP</sequence>
<dbReference type="Proteomes" id="UP001255185">
    <property type="component" value="Unassembled WGS sequence"/>
</dbReference>
<feature type="signal peptide" evidence="1">
    <location>
        <begin position="1"/>
        <end position="18"/>
    </location>
</feature>
<proteinExistence type="predicted"/>
<accession>A0ABU1TKI1</accession>
<evidence type="ECO:0008006" key="4">
    <source>
        <dbReference type="Google" id="ProtNLM"/>
    </source>
</evidence>
<organism evidence="2 3">
    <name type="scientific">Flavobacterium arsenatis</name>
    <dbReference type="NCBI Taxonomy" id="1484332"/>
    <lineage>
        <taxon>Bacteria</taxon>
        <taxon>Pseudomonadati</taxon>
        <taxon>Bacteroidota</taxon>
        <taxon>Flavobacteriia</taxon>
        <taxon>Flavobacteriales</taxon>
        <taxon>Flavobacteriaceae</taxon>
        <taxon>Flavobacterium</taxon>
    </lineage>
</organism>
<keyword evidence="1" id="KW-0732">Signal</keyword>
<gene>
    <name evidence="2" type="ORF">J2X31_000349</name>
</gene>
<comment type="caution">
    <text evidence="2">The sequence shown here is derived from an EMBL/GenBank/DDBJ whole genome shotgun (WGS) entry which is preliminary data.</text>
</comment>
<protein>
    <recommendedName>
        <fullName evidence="4">Glutamine cyclotransferase</fullName>
    </recommendedName>
</protein>
<evidence type="ECO:0000313" key="2">
    <source>
        <dbReference type="EMBL" id="MDR6966356.1"/>
    </source>
</evidence>
<evidence type="ECO:0000313" key="3">
    <source>
        <dbReference type="Proteomes" id="UP001255185"/>
    </source>
</evidence>
<name>A0ABU1TKI1_9FLAO</name>